<gene>
    <name evidence="1" type="ORF">AKJ08_0178</name>
</gene>
<dbReference type="KEGG" id="vin:AKJ08_0178"/>
<organism evidence="1 2">
    <name type="scientific">Vulgatibacter incomptus</name>
    <dbReference type="NCBI Taxonomy" id="1391653"/>
    <lineage>
        <taxon>Bacteria</taxon>
        <taxon>Pseudomonadati</taxon>
        <taxon>Myxococcota</taxon>
        <taxon>Myxococcia</taxon>
        <taxon>Myxococcales</taxon>
        <taxon>Cystobacterineae</taxon>
        <taxon>Vulgatibacteraceae</taxon>
        <taxon>Vulgatibacter</taxon>
    </lineage>
</organism>
<proteinExistence type="predicted"/>
<dbReference type="AlphaFoldDB" id="A0A0K1P8Q5"/>
<sequence length="546" mass="59507">MYEERRFSWATPPLTAWSRRGIHRRPPYAAGRRFVIVHLDGLSRATLEYALENGYMPRLASALERGEQVLARAHAGAPASTPAFQAALFYGKTGDIPGYIWHDKVRGKNVRMDSPVDCARFEASLQGPRPALLAGGSTYCSIISGDASAPCYAMSKLARGFPWLPFGCDDEMNGWDHLASIVAHTAGLTTSAGMMAATAITGAWNSAVWALQKGRLKHEPRFLLNRMLLGELAVQLTSYFTLLDIARGVPAIYSVYAGYDENAHRRGPYSYDALSELTIADERLAQIRCAIRARPELQYELYVLADHGQEPTRPIEEVLSGPNLADWILSANRSGKVEVEHAGRRASERLRRERLSALPFCHDLCAGAIRDGGGEDGKPPVVVADAGDVAHVYFTDTKRSLSLDELLARWPAQARATLECPGSGIVAVRGGRAGFAFLRGRRFDLAEPGSLEGVLPYDGERLRGYLSEMVAKPSAGDLVVFGAGVEGGDVAFAYEFGSHGGVGVGDVETFVIHPWFVDFDGPAVKGPLDLHRFFTERYLPSHGDES</sequence>
<dbReference type="EMBL" id="CP012332">
    <property type="protein sequence ID" value="AKU89791.1"/>
    <property type="molecule type" value="Genomic_DNA"/>
</dbReference>
<evidence type="ECO:0000313" key="1">
    <source>
        <dbReference type="EMBL" id="AKU89791.1"/>
    </source>
</evidence>
<dbReference type="PATRIC" id="fig|1391653.3.peg.189"/>
<dbReference type="STRING" id="1391653.AKJ08_0178"/>
<dbReference type="Proteomes" id="UP000055590">
    <property type="component" value="Chromosome"/>
</dbReference>
<name>A0A0K1P8Q5_9BACT</name>
<accession>A0A0K1P8Q5</accession>
<dbReference type="Gene3D" id="3.40.720.10">
    <property type="entry name" value="Alkaline Phosphatase, subunit A"/>
    <property type="match status" value="1"/>
</dbReference>
<evidence type="ECO:0000313" key="2">
    <source>
        <dbReference type="Proteomes" id="UP000055590"/>
    </source>
</evidence>
<reference evidence="1 2" key="1">
    <citation type="submission" date="2015-08" db="EMBL/GenBank/DDBJ databases">
        <authorList>
            <person name="Babu N.S."/>
            <person name="Beckwith C.J."/>
            <person name="Beseler K.G."/>
            <person name="Brison A."/>
            <person name="Carone J.V."/>
            <person name="Caskin T.P."/>
            <person name="Diamond M."/>
            <person name="Durham M.E."/>
            <person name="Foxe J.M."/>
            <person name="Go M."/>
            <person name="Henderson B.A."/>
            <person name="Jones I.B."/>
            <person name="McGettigan J.A."/>
            <person name="Micheletti S.J."/>
            <person name="Nasrallah M.E."/>
            <person name="Ortiz D."/>
            <person name="Piller C.R."/>
            <person name="Privatt S.R."/>
            <person name="Schneider S.L."/>
            <person name="Sharp S."/>
            <person name="Smith T.C."/>
            <person name="Stanton J.D."/>
            <person name="Ullery H.E."/>
            <person name="Wilson R.J."/>
            <person name="Serrano M.G."/>
            <person name="Buck G."/>
            <person name="Lee V."/>
            <person name="Wang Y."/>
            <person name="Carvalho R."/>
            <person name="Voegtly L."/>
            <person name="Shi R."/>
            <person name="Duckworth R."/>
            <person name="Johnson A."/>
            <person name="Loviza R."/>
            <person name="Walstead R."/>
            <person name="Shah Z."/>
            <person name="Kiflezghi M."/>
            <person name="Wade K."/>
            <person name="Ball S.L."/>
            <person name="Bradley K.W."/>
            <person name="Asai D.J."/>
            <person name="Bowman C.A."/>
            <person name="Russell D.A."/>
            <person name="Pope W.H."/>
            <person name="Jacobs-Sera D."/>
            <person name="Hendrix R.W."/>
            <person name="Hatfull G.F."/>
        </authorList>
    </citation>
    <scope>NUCLEOTIDE SEQUENCE [LARGE SCALE GENOMIC DNA]</scope>
    <source>
        <strain evidence="1 2">DSM 27710</strain>
    </source>
</reference>
<protein>
    <submittedName>
        <fullName evidence="1">Putative membrane protein</fullName>
    </submittedName>
</protein>
<dbReference type="InterPro" id="IPR017850">
    <property type="entry name" value="Alkaline_phosphatase_core_sf"/>
</dbReference>
<keyword evidence="2" id="KW-1185">Reference proteome</keyword>
<dbReference type="SUPFAM" id="SSF53649">
    <property type="entry name" value="Alkaline phosphatase-like"/>
    <property type="match status" value="1"/>
</dbReference>